<evidence type="ECO:0000256" key="2">
    <source>
        <dbReference type="ARBA" id="ARBA00023163"/>
    </source>
</evidence>
<protein>
    <recommendedName>
        <fullName evidence="7">DELLA protein</fullName>
    </recommendedName>
</protein>
<gene>
    <name evidence="5" type="ORF">LVIROSA_LOCUS10984</name>
</gene>
<proteinExistence type="inferred from homology"/>
<feature type="short sequence motif" description="VHIID" evidence="3">
    <location>
        <begin position="336"/>
        <end position="340"/>
    </location>
</feature>
<comment type="caution">
    <text evidence="5">The sequence shown here is derived from an EMBL/GenBank/DDBJ whole genome shotgun (WGS) entry which is preliminary data.</text>
</comment>
<keyword evidence="2" id="KW-0804">Transcription</keyword>
<evidence type="ECO:0000313" key="6">
    <source>
        <dbReference type="Proteomes" id="UP001157418"/>
    </source>
</evidence>
<reference evidence="5 6" key="1">
    <citation type="submission" date="2022-01" db="EMBL/GenBank/DDBJ databases">
        <authorList>
            <person name="Xiong W."/>
            <person name="Schranz E."/>
        </authorList>
    </citation>
    <scope>NUCLEOTIDE SEQUENCE [LARGE SCALE GENOMIC DNA]</scope>
</reference>
<evidence type="ECO:0008006" key="7">
    <source>
        <dbReference type="Google" id="ProtNLM"/>
    </source>
</evidence>
<evidence type="ECO:0000313" key="5">
    <source>
        <dbReference type="EMBL" id="CAH1423717.1"/>
    </source>
</evidence>
<comment type="caution">
    <text evidence="3">Lacks conserved residue(s) required for the propagation of feature annotation.</text>
</comment>
<evidence type="ECO:0000256" key="3">
    <source>
        <dbReference type="PROSITE-ProRule" id="PRU01191"/>
    </source>
</evidence>
<dbReference type="InterPro" id="IPR005202">
    <property type="entry name" value="TF_GRAS"/>
</dbReference>
<feature type="region of interest" description="Leucine repeat II (LRII)" evidence="3">
    <location>
        <begin position="386"/>
        <end position="418"/>
    </location>
</feature>
<sequence>MKNASLAEKKKNTPPFNIQQESDSLVSSLSLSLKNNQIFEQSEHLKEKQLSLKPILSNQIPCTRSNRYQNSGAAIHQLYHQSDQIEPFRLTGSHFQILDNNGYPGDTVTSRHQETSIVSGNAFNDQFFTLESSPALEIYNSPFTSVSSNTRSPFSPQGSSQSCVSNLHNSSPENTYGSPISNERFIRDVAMELLGESDFEDGSITSSFQNVNKNNKLLQMEISNLDLKQTLILCAQSMDDGGAKEITETLMEHIQTKVSVTGDPIQRLGAYMLEGLRARKLSSGSAIYKKLKCYEPSPKDLMSYMSTLYEICPYYKFAYTSANVVIKEAFQYENHVHVIDFLIAQGSQWVQLIEDLARRPGGPPSLRVTGVDDGDSSYARAGGLDKVGQRLAQVAEANGVPFEFHAAAISGSEVNWGNLRVYQGEALAVNFPYMLHHMPDESVSTVNHRDRLIRLVKSLSPKVVTLLEQESNTNTSSFSKRFEEALDYYTAMFESIDAKLPKNIELPRGDRRRISAEANCVARDMVNIVACEDTDRVERHEPLAKWRFRFQAAGFTASPISHAVAQAVQGVLSEYSEGYRLGERDGALVLGWKNRPMVTCSAWRYILCVYVLAIYRLFIFPHCIASARSDRYVLDSSHISASYFSRHQPHIIETPLTFGGMSNLRLLEHVDVPEKHRSAPLPPSVVPRVCKKRLSTAIATSAWVRVRLGLDSATSNFFSMSMFLKSIDRRRYHHLSFREFVRSD</sequence>
<keyword evidence="6" id="KW-1185">Reference proteome</keyword>
<dbReference type="EMBL" id="CAKMRJ010001112">
    <property type="protein sequence ID" value="CAH1423717.1"/>
    <property type="molecule type" value="Genomic_DNA"/>
</dbReference>
<organism evidence="5 6">
    <name type="scientific">Lactuca virosa</name>
    <dbReference type="NCBI Taxonomy" id="75947"/>
    <lineage>
        <taxon>Eukaryota</taxon>
        <taxon>Viridiplantae</taxon>
        <taxon>Streptophyta</taxon>
        <taxon>Embryophyta</taxon>
        <taxon>Tracheophyta</taxon>
        <taxon>Spermatophyta</taxon>
        <taxon>Magnoliopsida</taxon>
        <taxon>eudicotyledons</taxon>
        <taxon>Gunneridae</taxon>
        <taxon>Pentapetalae</taxon>
        <taxon>asterids</taxon>
        <taxon>campanulids</taxon>
        <taxon>Asterales</taxon>
        <taxon>Asteraceae</taxon>
        <taxon>Cichorioideae</taxon>
        <taxon>Cichorieae</taxon>
        <taxon>Lactucinae</taxon>
        <taxon>Lactuca</taxon>
    </lineage>
</organism>
<dbReference type="PROSITE" id="PS50985">
    <property type="entry name" value="GRAS"/>
    <property type="match status" value="1"/>
</dbReference>
<evidence type="ECO:0000256" key="1">
    <source>
        <dbReference type="ARBA" id="ARBA00023015"/>
    </source>
</evidence>
<dbReference type="AlphaFoldDB" id="A0AAU9MAH9"/>
<dbReference type="Pfam" id="PF03514">
    <property type="entry name" value="GRAS"/>
    <property type="match status" value="1"/>
</dbReference>
<feature type="region of interest" description="VHIID" evidence="3">
    <location>
        <begin position="305"/>
        <end position="370"/>
    </location>
</feature>
<feature type="region of interest" description="Disordered" evidence="4">
    <location>
        <begin position="147"/>
        <end position="180"/>
    </location>
</feature>
<feature type="region of interest" description="SAW" evidence="3">
    <location>
        <begin position="530"/>
        <end position="604"/>
    </location>
</feature>
<dbReference type="Proteomes" id="UP001157418">
    <property type="component" value="Unassembled WGS sequence"/>
</dbReference>
<comment type="similarity">
    <text evidence="3">Belongs to the GRAS family.</text>
</comment>
<name>A0AAU9MAH9_9ASTR</name>
<evidence type="ECO:0000256" key="4">
    <source>
        <dbReference type="SAM" id="MobiDB-lite"/>
    </source>
</evidence>
<dbReference type="PANTHER" id="PTHR31636">
    <property type="entry name" value="OSJNBA0084A10.13 PROTEIN-RELATED"/>
    <property type="match status" value="1"/>
</dbReference>
<accession>A0AAU9MAH9</accession>
<keyword evidence="1" id="KW-0805">Transcription regulation</keyword>